<dbReference type="PROSITE" id="PS51257">
    <property type="entry name" value="PROKAR_LIPOPROTEIN"/>
    <property type="match status" value="1"/>
</dbReference>
<accession>A0ABX8BSV2</accession>
<evidence type="ECO:0000256" key="2">
    <source>
        <dbReference type="SAM" id="SignalP"/>
    </source>
</evidence>
<dbReference type="Proteomes" id="UP000676079">
    <property type="component" value="Chromosome"/>
</dbReference>
<feature type="chain" id="PRO_5045659375" evidence="2">
    <location>
        <begin position="25"/>
        <end position="312"/>
    </location>
</feature>
<organism evidence="3 4">
    <name type="scientific">Nocardiopsis changdeensis</name>
    <dbReference type="NCBI Taxonomy" id="2831969"/>
    <lineage>
        <taxon>Bacteria</taxon>
        <taxon>Bacillati</taxon>
        <taxon>Actinomycetota</taxon>
        <taxon>Actinomycetes</taxon>
        <taxon>Streptosporangiales</taxon>
        <taxon>Nocardiopsidaceae</taxon>
        <taxon>Nocardiopsis</taxon>
    </lineage>
</organism>
<evidence type="ECO:0000256" key="1">
    <source>
        <dbReference type="SAM" id="MobiDB-lite"/>
    </source>
</evidence>
<feature type="signal peptide" evidence="2">
    <location>
        <begin position="1"/>
        <end position="24"/>
    </location>
</feature>
<keyword evidence="2" id="KW-0732">Signal</keyword>
<protein>
    <submittedName>
        <fullName evidence="3">Uncharacterized protein</fullName>
    </submittedName>
</protein>
<feature type="compositionally biased region" description="Low complexity" evidence="1">
    <location>
        <begin position="23"/>
        <end position="39"/>
    </location>
</feature>
<dbReference type="RefSeq" id="WP_220560353.1">
    <property type="nucleotide sequence ID" value="NZ_CP074133.1"/>
</dbReference>
<feature type="region of interest" description="Disordered" evidence="1">
    <location>
        <begin position="21"/>
        <end position="98"/>
    </location>
</feature>
<feature type="compositionally biased region" description="Pro residues" evidence="1">
    <location>
        <begin position="40"/>
        <end position="63"/>
    </location>
</feature>
<feature type="compositionally biased region" description="Low complexity" evidence="1">
    <location>
        <begin position="64"/>
        <end position="77"/>
    </location>
</feature>
<gene>
    <name evidence="3" type="ORF">KGD84_11835</name>
</gene>
<feature type="compositionally biased region" description="Gly residues" evidence="1">
    <location>
        <begin position="78"/>
        <end position="91"/>
    </location>
</feature>
<evidence type="ECO:0000313" key="3">
    <source>
        <dbReference type="EMBL" id="QUX24888.1"/>
    </source>
</evidence>
<reference evidence="3 4" key="1">
    <citation type="submission" date="2021-05" db="EMBL/GenBank/DDBJ databases">
        <title>Direct Submission.</title>
        <authorList>
            <person name="Li K."/>
            <person name="Gao J."/>
        </authorList>
    </citation>
    <scope>NUCLEOTIDE SEQUENCE [LARGE SCALE GENOMIC DNA]</scope>
    <source>
        <strain evidence="3 4">Mg02</strain>
    </source>
</reference>
<name>A0ABX8BSV2_9ACTN</name>
<keyword evidence="4" id="KW-1185">Reference proteome</keyword>
<dbReference type="EMBL" id="CP074133">
    <property type="protein sequence ID" value="QUX24888.1"/>
    <property type="molecule type" value="Genomic_DNA"/>
</dbReference>
<proteinExistence type="predicted"/>
<evidence type="ECO:0000313" key="4">
    <source>
        <dbReference type="Proteomes" id="UP000676079"/>
    </source>
</evidence>
<sequence length="312" mass="30057">MVVTRSCALALAVLLAGCGGPGAAAPAGGEAPQATGAPSAPGPAPVLSPAPGPAPAAPSPADPSPSGGPAQATAEPSGSGGSGEPGGPGGRPEGEPPKEAVTGYLEALAATDDPDRMSEGLNLAADDSAAHDLLLHAASVARARADGGRTPEAAGLTPTADGARLCPAEGNDPDCGEYTDFTGRDGLVTGLHINGSDPGPSLIVGDGATADSEGVGATLVTAYRSVVDHTLVVTVEFAAVDAVSLDLDGAVYRAADGTGQRAEDAAGRRELTAGTATHAVFHFPDALPGGELSVGGCLAECSALVDLSLPVG</sequence>